<dbReference type="EMBL" id="DTFI01000001">
    <property type="protein sequence ID" value="HGI42768.1"/>
    <property type="molecule type" value="Genomic_DNA"/>
</dbReference>
<dbReference type="InterPro" id="IPR035917">
    <property type="entry name" value="YjbQ-like_sf"/>
</dbReference>
<comment type="caution">
    <text evidence="1">The sequence shown here is derived from an EMBL/GenBank/DDBJ whole genome shotgun (WGS) entry which is preliminary data.</text>
</comment>
<evidence type="ECO:0000313" key="1">
    <source>
        <dbReference type="EMBL" id="HGI42768.1"/>
    </source>
</evidence>
<dbReference type="InterPro" id="IPR001602">
    <property type="entry name" value="UPF0047_YjbQ-like"/>
</dbReference>
<name>A0A7C4FCK0_THEPE</name>
<reference evidence="1" key="1">
    <citation type="journal article" date="2020" name="mSystems">
        <title>Genome- and Community-Level Interaction Insights into Carbon Utilization and Element Cycling Functions of Hydrothermarchaeota in Hydrothermal Sediment.</title>
        <authorList>
            <person name="Zhou Z."/>
            <person name="Liu Y."/>
            <person name="Xu W."/>
            <person name="Pan J."/>
            <person name="Luo Z.H."/>
            <person name="Li M."/>
        </authorList>
    </citation>
    <scope>NUCLEOTIDE SEQUENCE [LARGE SCALE GENOMIC DNA]</scope>
    <source>
        <strain evidence="1">SpSt-735</strain>
    </source>
</reference>
<accession>A0A7C4FCK0</accession>
<gene>
    <name evidence="1" type="ORF">ENV17_00035</name>
</gene>
<protein>
    <recommendedName>
        <fullName evidence="2">YjbQ family protein</fullName>
    </recommendedName>
</protein>
<sequence>MRVLRVDRIRFTTYGPNKLFDITDQVLSLAGGVEEGAVFLQAVGSTGALLVLPRREEVLRAFEQDLWDLVPTLGWRHPGNAYAHLRSTLMGTTLALPIVRGEVPLSGSGVFFLENQPAMNRPRVVVAAVLDSSSR</sequence>
<dbReference type="SUPFAM" id="SSF111038">
    <property type="entry name" value="YjbQ-like"/>
    <property type="match status" value="1"/>
</dbReference>
<organism evidence="1">
    <name type="scientific">Thermofilum pendens</name>
    <dbReference type="NCBI Taxonomy" id="2269"/>
    <lineage>
        <taxon>Archaea</taxon>
        <taxon>Thermoproteota</taxon>
        <taxon>Thermoprotei</taxon>
        <taxon>Thermofilales</taxon>
        <taxon>Thermofilaceae</taxon>
        <taxon>Thermofilum</taxon>
    </lineage>
</organism>
<evidence type="ECO:0008006" key="2">
    <source>
        <dbReference type="Google" id="ProtNLM"/>
    </source>
</evidence>
<dbReference type="AlphaFoldDB" id="A0A7C4FCK0"/>
<proteinExistence type="predicted"/>
<dbReference type="Pfam" id="PF01894">
    <property type="entry name" value="YjbQ"/>
    <property type="match status" value="1"/>
</dbReference>
<dbReference type="Gene3D" id="2.60.120.460">
    <property type="entry name" value="YjbQ-like"/>
    <property type="match status" value="1"/>
</dbReference>